<comment type="caution">
    <text evidence="8">The sequence shown here is derived from an EMBL/GenBank/DDBJ whole genome shotgun (WGS) entry which is preliminary data.</text>
</comment>
<organism evidence="8 9">
    <name type="scientific">Aphanomyces invadans</name>
    <dbReference type="NCBI Taxonomy" id="157072"/>
    <lineage>
        <taxon>Eukaryota</taxon>
        <taxon>Sar</taxon>
        <taxon>Stramenopiles</taxon>
        <taxon>Oomycota</taxon>
        <taxon>Saprolegniomycetes</taxon>
        <taxon>Saprolegniales</taxon>
        <taxon>Verrucalvaceae</taxon>
        <taxon>Aphanomyces</taxon>
    </lineage>
</organism>
<dbReference type="SMART" id="SM00014">
    <property type="entry name" value="acidPPc"/>
    <property type="match status" value="1"/>
</dbReference>
<dbReference type="GO" id="GO:0005886">
    <property type="term" value="C:plasma membrane"/>
    <property type="evidence" value="ECO:0007669"/>
    <property type="project" value="TreeGrafter"/>
</dbReference>
<dbReference type="GO" id="GO:0006644">
    <property type="term" value="P:phospholipid metabolic process"/>
    <property type="evidence" value="ECO:0007669"/>
    <property type="project" value="InterPro"/>
</dbReference>
<feature type="transmembrane region" description="Helical" evidence="6">
    <location>
        <begin position="21"/>
        <end position="41"/>
    </location>
</feature>
<sequence length="272" mass="30179">MNFVRREEEQTPKPAPLWQDVQWISPLVSMIVWASIAGWAVQTSPNPRYYNTYNPTISEATTHPFHDDTVSYPLLVGLSGAISVVVPVVLEFTFQHSVSRRQFYVTLVNVLLGAVEAVLLTIATTELIKFSVGYLRPNFASVCQPRLVNATYQCSVDSNKFEKSMVSFPSGHASTGTAAGWYATIYALWTIFHRPSSLTTRTTSICRQALFLPALAPFLFALGVSVTRVTDFKHHTVDVTMGTLLGLIFASLVFVRVVQTLPRPYHSDDSTA</sequence>
<dbReference type="EMBL" id="QUSY01002969">
    <property type="protein sequence ID" value="RHY19255.1"/>
    <property type="molecule type" value="Genomic_DNA"/>
</dbReference>
<keyword evidence="3 6" id="KW-0812">Transmembrane</keyword>
<dbReference type="SUPFAM" id="SSF48317">
    <property type="entry name" value="Acid phosphatase/Vanadium-dependent haloperoxidase"/>
    <property type="match status" value="1"/>
</dbReference>
<feature type="transmembrane region" description="Helical" evidence="6">
    <location>
        <begin position="171"/>
        <end position="189"/>
    </location>
</feature>
<evidence type="ECO:0000313" key="8">
    <source>
        <dbReference type="EMBL" id="RHY19255.1"/>
    </source>
</evidence>
<name>A0A3R6VPH2_9STRA</name>
<dbReference type="Pfam" id="PF01569">
    <property type="entry name" value="PAP2"/>
    <property type="match status" value="1"/>
</dbReference>
<proteinExistence type="inferred from homology"/>
<keyword evidence="9" id="KW-1185">Reference proteome</keyword>
<dbReference type="GO" id="GO:0007165">
    <property type="term" value="P:signal transduction"/>
    <property type="evidence" value="ECO:0007669"/>
    <property type="project" value="TreeGrafter"/>
</dbReference>
<evidence type="ECO:0000313" key="9">
    <source>
        <dbReference type="Proteomes" id="UP000285060"/>
    </source>
</evidence>
<feature type="transmembrane region" description="Helical" evidence="6">
    <location>
        <begin position="102"/>
        <end position="123"/>
    </location>
</feature>
<evidence type="ECO:0000256" key="3">
    <source>
        <dbReference type="ARBA" id="ARBA00022692"/>
    </source>
</evidence>
<dbReference type="InterPro" id="IPR000326">
    <property type="entry name" value="PAP2/HPO"/>
</dbReference>
<evidence type="ECO:0000256" key="5">
    <source>
        <dbReference type="ARBA" id="ARBA00023136"/>
    </source>
</evidence>
<feature type="domain" description="Phosphatidic acid phosphatase type 2/haloperoxidase" evidence="7">
    <location>
        <begin position="109"/>
        <end position="254"/>
    </location>
</feature>
<evidence type="ECO:0000259" key="7">
    <source>
        <dbReference type="SMART" id="SM00014"/>
    </source>
</evidence>
<dbReference type="GO" id="GO:0008195">
    <property type="term" value="F:phosphatidate phosphatase activity"/>
    <property type="evidence" value="ECO:0007669"/>
    <property type="project" value="TreeGrafter"/>
</dbReference>
<reference evidence="8 9" key="1">
    <citation type="submission" date="2018-08" db="EMBL/GenBank/DDBJ databases">
        <title>Aphanomyces genome sequencing and annotation.</title>
        <authorList>
            <person name="Minardi D."/>
            <person name="Oidtmann B."/>
            <person name="Van Der Giezen M."/>
            <person name="Studholme D.J."/>
        </authorList>
    </citation>
    <scope>NUCLEOTIDE SEQUENCE [LARGE SCALE GENOMIC DNA]</scope>
    <source>
        <strain evidence="8 9">NJM0002</strain>
    </source>
</reference>
<dbReference type="GO" id="GO:0046839">
    <property type="term" value="P:phospholipid dephosphorylation"/>
    <property type="evidence" value="ECO:0007669"/>
    <property type="project" value="TreeGrafter"/>
</dbReference>
<dbReference type="PANTHER" id="PTHR10165:SF103">
    <property type="entry name" value="PHOSPHOLIPID PHOSPHATASE HOMOLOG 1.2 HOMOLOG"/>
    <property type="match status" value="1"/>
</dbReference>
<feature type="transmembrane region" description="Helical" evidence="6">
    <location>
        <begin position="70"/>
        <end position="90"/>
    </location>
</feature>
<evidence type="ECO:0000256" key="6">
    <source>
        <dbReference type="SAM" id="Phobius"/>
    </source>
</evidence>
<dbReference type="Proteomes" id="UP000285060">
    <property type="component" value="Unassembled WGS sequence"/>
</dbReference>
<gene>
    <name evidence="8" type="ORF">DYB32_010260</name>
</gene>
<dbReference type="InterPro" id="IPR043216">
    <property type="entry name" value="PAP-like"/>
</dbReference>
<keyword evidence="5 6" id="KW-0472">Membrane</keyword>
<feature type="transmembrane region" description="Helical" evidence="6">
    <location>
        <begin position="239"/>
        <end position="258"/>
    </location>
</feature>
<evidence type="ECO:0000256" key="2">
    <source>
        <dbReference type="ARBA" id="ARBA00008816"/>
    </source>
</evidence>
<dbReference type="InterPro" id="IPR036938">
    <property type="entry name" value="PAP2/HPO_sf"/>
</dbReference>
<feature type="transmembrane region" description="Helical" evidence="6">
    <location>
        <begin position="209"/>
        <end position="227"/>
    </location>
</feature>
<accession>A0A3R6VPH2</accession>
<dbReference type="Gene3D" id="1.20.144.10">
    <property type="entry name" value="Phosphatidic acid phosphatase type 2/haloperoxidase"/>
    <property type="match status" value="1"/>
</dbReference>
<dbReference type="AlphaFoldDB" id="A0A3R6VPH2"/>
<dbReference type="VEuPathDB" id="FungiDB:H310_02199"/>
<keyword evidence="4 6" id="KW-1133">Transmembrane helix</keyword>
<dbReference type="PANTHER" id="PTHR10165">
    <property type="entry name" value="LIPID PHOSPHATE PHOSPHATASE"/>
    <property type="match status" value="1"/>
</dbReference>
<comment type="similarity">
    <text evidence="2">Belongs to the PA-phosphatase related phosphoesterase family.</text>
</comment>
<evidence type="ECO:0000256" key="1">
    <source>
        <dbReference type="ARBA" id="ARBA00004141"/>
    </source>
</evidence>
<comment type="subcellular location">
    <subcellularLocation>
        <location evidence="1">Membrane</location>
        <topology evidence="1">Multi-pass membrane protein</topology>
    </subcellularLocation>
</comment>
<evidence type="ECO:0000256" key="4">
    <source>
        <dbReference type="ARBA" id="ARBA00022989"/>
    </source>
</evidence>
<protein>
    <recommendedName>
        <fullName evidence="7">Phosphatidic acid phosphatase type 2/haloperoxidase domain-containing protein</fullName>
    </recommendedName>
</protein>